<dbReference type="EMBL" id="BAABDE010000031">
    <property type="protein sequence ID" value="GAA3834606.1"/>
    <property type="molecule type" value="Genomic_DNA"/>
</dbReference>
<proteinExistence type="predicted"/>
<accession>A0ABP7J4H7</accession>
<organism evidence="1 2">
    <name type="scientific">Streptomyces coacervatus</name>
    <dbReference type="NCBI Taxonomy" id="647381"/>
    <lineage>
        <taxon>Bacteria</taxon>
        <taxon>Bacillati</taxon>
        <taxon>Actinomycetota</taxon>
        <taxon>Actinomycetes</taxon>
        <taxon>Kitasatosporales</taxon>
        <taxon>Streptomycetaceae</taxon>
        <taxon>Streptomyces</taxon>
    </lineage>
</organism>
<dbReference type="RefSeq" id="WP_275775776.1">
    <property type="nucleotide sequence ID" value="NZ_BAABDE010000031.1"/>
</dbReference>
<evidence type="ECO:0000313" key="1">
    <source>
        <dbReference type="EMBL" id="GAA3834606.1"/>
    </source>
</evidence>
<reference evidence="2" key="1">
    <citation type="journal article" date="2019" name="Int. J. Syst. Evol. Microbiol.">
        <title>The Global Catalogue of Microorganisms (GCM) 10K type strain sequencing project: providing services to taxonomists for standard genome sequencing and annotation.</title>
        <authorList>
            <consortium name="The Broad Institute Genomics Platform"/>
            <consortium name="The Broad Institute Genome Sequencing Center for Infectious Disease"/>
            <person name="Wu L."/>
            <person name="Ma J."/>
        </authorList>
    </citation>
    <scope>NUCLEOTIDE SEQUENCE [LARGE SCALE GENOMIC DNA]</scope>
    <source>
        <strain evidence="2">JCM 17138</strain>
    </source>
</reference>
<gene>
    <name evidence="1" type="ORF">GCM10022403_079250</name>
</gene>
<keyword evidence="2" id="KW-1185">Reference proteome</keyword>
<sequence length="183" mass="21019">MTNGSDRYEDTMHWAVEDLRRVMQPPRDGGDTVDWDALRAETGWELPADYRDFVAVYGQGGISDSIGILTPPFDGYPYGDHLLYGAEWPPVDGTLTWGSNETGDDFLWRCTGGADQWRVVFRPRDRRREHEYDMGMAEFLLRLVQSDIRPPLGAELELPATFASWREEERRRLDEEGGELEGF</sequence>
<name>A0ABP7J4H7_9ACTN</name>
<comment type="caution">
    <text evidence="1">The sequence shown here is derived from an EMBL/GenBank/DDBJ whole genome shotgun (WGS) entry which is preliminary data.</text>
</comment>
<evidence type="ECO:0000313" key="2">
    <source>
        <dbReference type="Proteomes" id="UP001501009"/>
    </source>
</evidence>
<dbReference type="Proteomes" id="UP001501009">
    <property type="component" value="Unassembled WGS sequence"/>
</dbReference>
<dbReference type="SUPFAM" id="SSF160631">
    <property type="entry name" value="SMI1/KNR4-like"/>
    <property type="match status" value="1"/>
</dbReference>
<evidence type="ECO:0008006" key="3">
    <source>
        <dbReference type="Google" id="ProtNLM"/>
    </source>
</evidence>
<dbReference type="InterPro" id="IPR037883">
    <property type="entry name" value="Knr4/Smi1-like_sf"/>
</dbReference>
<protein>
    <recommendedName>
        <fullName evidence="3">SMI1/KNR4 family protein</fullName>
    </recommendedName>
</protein>